<feature type="non-terminal residue" evidence="7">
    <location>
        <position position="1"/>
    </location>
</feature>
<proteinExistence type="inferred from homology"/>
<feature type="binding site" description="axial binding residue" evidence="6">
    <location>
        <position position="421"/>
    </location>
    <ligand>
        <name>heme</name>
        <dbReference type="ChEBI" id="CHEBI:30413"/>
    </ligand>
    <ligandPart>
        <name>Fe</name>
        <dbReference type="ChEBI" id="CHEBI:18248"/>
    </ligandPart>
</feature>
<dbReference type="Proteomes" id="UP000326924">
    <property type="component" value="Unassembled WGS sequence"/>
</dbReference>
<protein>
    <submittedName>
        <fullName evidence="7">Cytochrome P450</fullName>
    </submittedName>
</protein>
<evidence type="ECO:0000256" key="1">
    <source>
        <dbReference type="ARBA" id="ARBA00001971"/>
    </source>
</evidence>
<evidence type="ECO:0000256" key="2">
    <source>
        <dbReference type="ARBA" id="ARBA00010617"/>
    </source>
</evidence>
<evidence type="ECO:0000313" key="7">
    <source>
        <dbReference type="EMBL" id="KAA8893037.1"/>
    </source>
</evidence>
<dbReference type="GO" id="GO:0004497">
    <property type="term" value="F:monooxygenase activity"/>
    <property type="evidence" value="ECO:0007669"/>
    <property type="project" value="InterPro"/>
</dbReference>
<evidence type="ECO:0000256" key="6">
    <source>
        <dbReference type="PIRSR" id="PIRSR602401-1"/>
    </source>
</evidence>
<dbReference type="Gene3D" id="1.10.630.10">
    <property type="entry name" value="Cytochrome P450"/>
    <property type="match status" value="1"/>
</dbReference>
<name>A0A5J5ED88_9PEZI</name>
<dbReference type="EMBL" id="VXIS01000520">
    <property type="protein sequence ID" value="KAA8893037.1"/>
    <property type="molecule type" value="Genomic_DNA"/>
</dbReference>
<comment type="cofactor">
    <cofactor evidence="1 6">
        <name>heme</name>
        <dbReference type="ChEBI" id="CHEBI:30413"/>
    </cofactor>
</comment>
<dbReference type="GO" id="GO:0020037">
    <property type="term" value="F:heme binding"/>
    <property type="evidence" value="ECO:0007669"/>
    <property type="project" value="InterPro"/>
</dbReference>
<evidence type="ECO:0000256" key="3">
    <source>
        <dbReference type="ARBA" id="ARBA00022617"/>
    </source>
</evidence>
<dbReference type="PRINTS" id="PR00463">
    <property type="entry name" value="EP450I"/>
</dbReference>
<dbReference type="AlphaFoldDB" id="A0A5J5ED88"/>
<dbReference type="OrthoDB" id="1470350at2759"/>
<keyword evidence="4 6" id="KW-0479">Metal-binding</keyword>
<comment type="caution">
    <text evidence="7">The sequence shown here is derived from an EMBL/GenBank/DDBJ whole genome shotgun (WGS) entry which is preliminary data.</text>
</comment>
<keyword evidence="8" id="KW-1185">Reference proteome</keyword>
<dbReference type="InterPro" id="IPR002401">
    <property type="entry name" value="Cyt_P450_E_grp-I"/>
</dbReference>
<dbReference type="InterPro" id="IPR050121">
    <property type="entry name" value="Cytochrome_P450_monoxygenase"/>
</dbReference>
<dbReference type="InterPro" id="IPR036396">
    <property type="entry name" value="Cyt_P450_sf"/>
</dbReference>
<evidence type="ECO:0000256" key="4">
    <source>
        <dbReference type="ARBA" id="ARBA00022723"/>
    </source>
</evidence>
<dbReference type="CDD" id="cd11058">
    <property type="entry name" value="CYP60B-like"/>
    <property type="match status" value="1"/>
</dbReference>
<organism evidence="7 8">
    <name type="scientific">Sphaerosporella brunnea</name>
    <dbReference type="NCBI Taxonomy" id="1250544"/>
    <lineage>
        <taxon>Eukaryota</taxon>
        <taxon>Fungi</taxon>
        <taxon>Dikarya</taxon>
        <taxon>Ascomycota</taxon>
        <taxon>Pezizomycotina</taxon>
        <taxon>Pezizomycetes</taxon>
        <taxon>Pezizales</taxon>
        <taxon>Pyronemataceae</taxon>
        <taxon>Sphaerosporella</taxon>
    </lineage>
</organism>
<dbReference type="GO" id="GO:0016705">
    <property type="term" value="F:oxidoreductase activity, acting on paired donors, with incorporation or reduction of molecular oxygen"/>
    <property type="evidence" value="ECO:0007669"/>
    <property type="project" value="InterPro"/>
</dbReference>
<dbReference type="PANTHER" id="PTHR24305">
    <property type="entry name" value="CYTOCHROME P450"/>
    <property type="match status" value="1"/>
</dbReference>
<gene>
    <name evidence="7" type="ORF">FN846DRAFT_980732</name>
</gene>
<comment type="similarity">
    <text evidence="2">Belongs to the cytochrome P450 family.</text>
</comment>
<dbReference type="PRINTS" id="PR00385">
    <property type="entry name" value="P450"/>
</dbReference>
<keyword evidence="3 6" id="KW-0349">Heme</keyword>
<accession>A0A5J5ED88</accession>
<reference evidence="7 8" key="1">
    <citation type="submission" date="2019-09" db="EMBL/GenBank/DDBJ databases">
        <title>Draft genome of the ectomycorrhizal ascomycete Sphaerosporella brunnea.</title>
        <authorList>
            <consortium name="DOE Joint Genome Institute"/>
            <person name="Benucci G.M."/>
            <person name="Marozzi G."/>
            <person name="Antonielli L."/>
            <person name="Sanchez S."/>
            <person name="Marco P."/>
            <person name="Wang X."/>
            <person name="Falini L.B."/>
            <person name="Barry K."/>
            <person name="Haridas S."/>
            <person name="Lipzen A."/>
            <person name="Labutti K."/>
            <person name="Grigoriev I.V."/>
            <person name="Murat C."/>
            <person name="Martin F."/>
            <person name="Albertini E."/>
            <person name="Donnini D."/>
            <person name="Bonito G."/>
        </authorList>
    </citation>
    <scope>NUCLEOTIDE SEQUENCE [LARGE SCALE GENOMIC DNA]</scope>
    <source>
        <strain evidence="7 8">Sb_GMNB300</strain>
    </source>
</reference>
<dbReference type="GO" id="GO:0005506">
    <property type="term" value="F:iron ion binding"/>
    <property type="evidence" value="ECO:0007669"/>
    <property type="project" value="InterPro"/>
</dbReference>
<dbReference type="SUPFAM" id="SSF48264">
    <property type="entry name" value="Cytochrome P450"/>
    <property type="match status" value="1"/>
</dbReference>
<dbReference type="FunCoup" id="A0A5J5ED88">
    <property type="interactions" value="1532"/>
</dbReference>
<dbReference type="PANTHER" id="PTHR24305:SF210">
    <property type="entry name" value="CYTOCHROME P450 MONOOXYGENASE ASQL-RELATED"/>
    <property type="match status" value="1"/>
</dbReference>
<keyword evidence="5 6" id="KW-0408">Iron</keyword>
<evidence type="ECO:0000256" key="5">
    <source>
        <dbReference type="ARBA" id="ARBA00023004"/>
    </source>
</evidence>
<evidence type="ECO:0000313" key="8">
    <source>
        <dbReference type="Proteomes" id="UP000326924"/>
    </source>
</evidence>
<dbReference type="Pfam" id="PF00067">
    <property type="entry name" value="p450"/>
    <property type="match status" value="1"/>
</dbReference>
<dbReference type="InterPro" id="IPR001128">
    <property type="entry name" value="Cyt_P450"/>
</dbReference>
<sequence>IAVAVVATGIRNVYFHPISKIPGPKLAAFNRIYFSYIWLSGRYPQIVKDLHDKYGPVVRLSPNQVSFNTATSWKDIYGHVKGRKQFLKSDQYDDDGTRARSIVTSRDPAEHGKIRKLLSNAFSAKALTEQEDIVHNYVDLLIKQLHEYGVKKDETLEMNMWYHACTFDIIGDLAFGDSFGSLETGKQHFWVSNIPDFVSAGAYLAMLNKWIGNGQLMQLIKHRVVPKSLYEKRKKHLSYSEDKIISRMNATKTRKDFMSKILSEKEAQGVTVPTLISNSSTLVIAGSETTASFLSGTTYSLCRNPRVYKLLAGEIRSSFSDYSHINGHSTESLPYLKAVIEEGLRTYPPTPFGMGRFSPGETVDGIYIAEGIEVFTSSWSATHSEDNFHRPYEFIPERWLDKGCTDKKEASQPFLLGTRVCLGRNLAMLEMRVILAKMLWAYDMTLQDDALDWVRDSTAVMLWRKPDLPVKFTRREGVAVPPLDG</sequence>
<dbReference type="InParanoid" id="A0A5J5ED88"/>